<evidence type="ECO:0000313" key="5">
    <source>
        <dbReference type="Proteomes" id="UP000305526"/>
    </source>
</evidence>
<keyword evidence="5" id="KW-1185">Reference proteome</keyword>
<reference evidence="2 4" key="1">
    <citation type="submission" date="2019-03" db="EMBL/GenBank/DDBJ databases">
        <title>Genomic Encyclopedia of Type Strains, Phase IV (KMG-IV): sequencing the most valuable type-strain genomes for metagenomic binning, comparative biology and taxonomic classification.</title>
        <authorList>
            <person name="Goeker M."/>
        </authorList>
    </citation>
    <scope>NUCLEOTIDE SEQUENCE [LARGE SCALE GENOMIC DNA]</scope>
    <source>
        <strain evidence="2 4">DSM 28140</strain>
    </source>
</reference>
<comment type="caution">
    <text evidence="2">The sequence shown here is derived from an EMBL/GenBank/DDBJ whole genome shotgun (WGS) entry which is preliminary data.</text>
</comment>
<accession>A0A4R3Y3F2</accession>
<reference evidence="3 5" key="2">
    <citation type="submission" date="2019-05" db="EMBL/GenBank/DDBJ databases">
        <title>Pasteurellaceae isolates from reptiles.</title>
        <authorList>
            <person name="Bojesen A.M."/>
            <person name="Lund E."/>
        </authorList>
    </citation>
    <scope>NUCLEOTIDE SEQUENCE [LARGE SCALE GENOMIC DNA]</scope>
    <source>
        <strain evidence="3 5">ELNT2x</strain>
    </source>
</reference>
<feature type="transmembrane region" description="Helical" evidence="1">
    <location>
        <begin position="20"/>
        <end position="39"/>
    </location>
</feature>
<evidence type="ECO:0000313" key="2">
    <source>
        <dbReference type="EMBL" id="TCV85278.1"/>
    </source>
</evidence>
<name>A0A4R3Y3F2_9PAST</name>
<gene>
    <name evidence="2" type="ORF">EDC16_10956</name>
    <name evidence="3" type="ORF">FHQ21_05560</name>
</gene>
<sequence>MTRLKLSPYSPLARLVTAPLWLKSLFAIALVLLLCTYPLSEIVRLQQQLHDTSLSSAELQHQQQQKQQIVALLTRKAEKINTQLAPQTAAKIAALNQRLQSAVTSFSALNIEQQHWQFSRSPLLQLELQGSFYDISHFVAALQQQFTELKLLNLTLQRTEQQPATHAILNLLFSEDTIDKEIADD</sequence>
<dbReference type="Proteomes" id="UP000294619">
    <property type="component" value="Unassembled WGS sequence"/>
</dbReference>
<protein>
    <recommendedName>
        <fullName evidence="6">Competence protein C</fullName>
    </recommendedName>
</protein>
<dbReference type="EMBL" id="VDGV01000039">
    <property type="protein sequence ID" value="TNG92112.1"/>
    <property type="molecule type" value="Genomic_DNA"/>
</dbReference>
<keyword evidence="1" id="KW-0812">Transmembrane</keyword>
<evidence type="ECO:0000256" key="1">
    <source>
        <dbReference type="SAM" id="Phobius"/>
    </source>
</evidence>
<dbReference type="EMBL" id="SMCP01000009">
    <property type="protein sequence ID" value="TCV85278.1"/>
    <property type="molecule type" value="Genomic_DNA"/>
</dbReference>
<keyword evidence="1" id="KW-0472">Membrane</keyword>
<keyword evidence="1" id="KW-1133">Transmembrane helix</keyword>
<evidence type="ECO:0000313" key="4">
    <source>
        <dbReference type="Proteomes" id="UP000294619"/>
    </source>
</evidence>
<organism evidence="2 4">
    <name type="scientific">Testudinibacter aquarius</name>
    <dbReference type="NCBI Taxonomy" id="1524974"/>
    <lineage>
        <taxon>Bacteria</taxon>
        <taxon>Pseudomonadati</taxon>
        <taxon>Pseudomonadota</taxon>
        <taxon>Gammaproteobacteria</taxon>
        <taxon>Pasteurellales</taxon>
        <taxon>Pasteurellaceae</taxon>
        <taxon>Testudinibacter</taxon>
    </lineage>
</organism>
<proteinExistence type="predicted"/>
<evidence type="ECO:0000313" key="3">
    <source>
        <dbReference type="EMBL" id="TNG92112.1"/>
    </source>
</evidence>
<dbReference type="Proteomes" id="UP000305526">
    <property type="component" value="Unassembled WGS sequence"/>
</dbReference>
<evidence type="ECO:0008006" key="6">
    <source>
        <dbReference type="Google" id="ProtNLM"/>
    </source>
</evidence>
<dbReference type="RefSeq" id="WP_132967648.1">
    <property type="nucleotide sequence ID" value="NZ_LEKL01000083.1"/>
</dbReference>
<dbReference type="AlphaFoldDB" id="A0A4R3Y3F2"/>